<accession>A0AC61QVH2</accession>
<evidence type="ECO:0000313" key="1">
    <source>
        <dbReference type="EMBL" id="TGX96745.1"/>
    </source>
</evidence>
<name>A0AC61QVH2_9FIRM</name>
<dbReference type="EMBL" id="SRZB01000049">
    <property type="protein sequence ID" value="TGX96745.1"/>
    <property type="molecule type" value="Genomic_DNA"/>
</dbReference>
<proteinExistence type="predicted"/>
<sequence>MKKRVNVGKGLFLLAVFCMVFLGTCMRPEAGSRMKKLKVGKTYTTKLTGNKKHKVKFTYTKNKEEYYDVASLNLYVDGKVVKRIRGGKFGWEVSLCRISSKRTLIFLRDVIENDCNECMKLLEYKEGQFMELEDLVVLTRNESYEQTDKLLSGWARGDLRKVGANKLVVRWMDTGAATGIFYVDIPYKISGDEVSRMGESYGLKATKWIKTKWTANRSFAAYTSAGGNKKSFSVRKGERVTGLKMTRKNGAFYFQIRNSKGKKGWFKDSNYTIGQYFKEAVFAG</sequence>
<organism evidence="1 2">
    <name type="scientific">Hominisplanchenecus murintestinalis</name>
    <dbReference type="NCBI Taxonomy" id="2941517"/>
    <lineage>
        <taxon>Bacteria</taxon>
        <taxon>Bacillati</taxon>
        <taxon>Bacillota</taxon>
        <taxon>Clostridia</taxon>
        <taxon>Lachnospirales</taxon>
        <taxon>Lachnospiraceae</taxon>
        <taxon>Hominisplanchenecus</taxon>
    </lineage>
</organism>
<reference evidence="1" key="1">
    <citation type="submission" date="2019-04" db="EMBL/GenBank/DDBJ databases">
        <title>Microbes associate with the intestines of laboratory mice.</title>
        <authorList>
            <person name="Navarre W."/>
            <person name="Wong E."/>
            <person name="Huang K."/>
            <person name="Tropini C."/>
            <person name="Ng K."/>
            <person name="Yu B."/>
        </authorList>
    </citation>
    <scope>NUCLEOTIDE SEQUENCE</scope>
    <source>
        <strain evidence="1">NM72_1-8</strain>
    </source>
</reference>
<comment type="caution">
    <text evidence="1">The sequence shown here is derived from an EMBL/GenBank/DDBJ whole genome shotgun (WGS) entry which is preliminary data.</text>
</comment>
<dbReference type="Proteomes" id="UP000307720">
    <property type="component" value="Unassembled WGS sequence"/>
</dbReference>
<protein>
    <submittedName>
        <fullName evidence="1">Uncharacterized protein</fullName>
    </submittedName>
</protein>
<evidence type="ECO:0000313" key="2">
    <source>
        <dbReference type="Proteomes" id="UP000307720"/>
    </source>
</evidence>
<keyword evidence="2" id="KW-1185">Reference proteome</keyword>
<gene>
    <name evidence="1" type="ORF">E5357_15170</name>
</gene>